<protein>
    <submittedName>
        <fullName evidence="2">Uncharacterized protein</fullName>
    </submittedName>
</protein>
<sequence length="191" mass="20778">MAMMNDMPDDDDTQADMFGDFFREEYASYSYLMTNATTGEPIEGAGGIVAPTFSRDKVKVGVFIPASSGYVASGTETVTVTVCEFIRPENCLNETPYPGAPKTYACGLSDETIEATGFECDSREVPMENDGDLSVEVELEEDDESMELDDYAEAPSPSPARRLLSAARFGRANPRRSRTLRTAGTRGFGRG</sequence>
<evidence type="ECO:0000313" key="2">
    <source>
        <dbReference type="EMBL" id="OUS49283.1"/>
    </source>
</evidence>
<feature type="compositionally biased region" description="Acidic residues" evidence="1">
    <location>
        <begin position="141"/>
        <end position="152"/>
    </location>
</feature>
<reference evidence="2" key="1">
    <citation type="submission" date="2017-04" db="EMBL/GenBank/DDBJ databases">
        <title>Population genomics of picophytoplankton unveils novel chromosome hypervariability.</title>
        <authorList>
            <consortium name="DOE Joint Genome Institute"/>
            <person name="Blanc-Mathieu R."/>
            <person name="Krasovec M."/>
            <person name="Hebrard M."/>
            <person name="Yau S."/>
            <person name="Desgranges E."/>
            <person name="Martin J."/>
            <person name="Schackwitz W."/>
            <person name="Kuo A."/>
            <person name="Salin G."/>
            <person name="Donnadieu C."/>
            <person name="Desdevises Y."/>
            <person name="Sanchez-Ferandin S."/>
            <person name="Moreau H."/>
            <person name="Rivals E."/>
            <person name="Grigoriev I.V."/>
            <person name="Grimsley N."/>
            <person name="Eyre-Walker A."/>
            <person name="Piganeau G."/>
        </authorList>
    </citation>
    <scope>NUCLEOTIDE SEQUENCE [LARGE SCALE GENOMIC DNA]</scope>
    <source>
        <strain evidence="2">RCC 1115</strain>
    </source>
</reference>
<name>A0A1Y5IMB6_OSTTA</name>
<proteinExistence type="predicted"/>
<evidence type="ECO:0000256" key="1">
    <source>
        <dbReference type="SAM" id="MobiDB-lite"/>
    </source>
</evidence>
<organism evidence="2">
    <name type="scientific">Ostreococcus tauri</name>
    <name type="common">Marine green alga</name>
    <dbReference type="NCBI Taxonomy" id="70448"/>
    <lineage>
        <taxon>Eukaryota</taxon>
        <taxon>Viridiplantae</taxon>
        <taxon>Chlorophyta</taxon>
        <taxon>Mamiellophyceae</taxon>
        <taxon>Mamiellales</taxon>
        <taxon>Bathycoccaceae</taxon>
        <taxon>Ostreococcus</taxon>
    </lineage>
</organism>
<gene>
    <name evidence="2" type="ORF">BE221DRAFT_65138</name>
</gene>
<accession>A0A1Y5IMB6</accession>
<dbReference type="EMBL" id="KZ155771">
    <property type="protein sequence ID" value="OUS49283.1"/>
    <property type="molecule type" value="Genomic_DNA"/>
</dbReference>
<dbReference type="Proteomes" id="UP000195557">
    <property type="component" value="Unassembled WGS sequence"/>
</dbReference>
<feature type="region of interest" description="Disordered" evidence="1">
    <location>
        <begin position="141"/>
        <end position="191"/>
    </location>
</feature>
<dbReference type="AlphaFoldDB" id="A0A1Y5IMB6"/>